<proteinExistence type="predicted"/>
<dbReference type="EMBL" id="JBANRG010000024">
    <property type="protein sequence ID" value="KAK7454674.1"/>
    <property type="molecule type" value="Genomic_DNA"/>
</dbReference>
<comment type="caution">
    <text evidence="2">The sequence shown here is derived from an EMBL/GenBank/DDBJ whole genome shotgun (WGS) entry which is preliminary data.</text>
</comment>
<evidence type="ECO:0000313" key="3">
    <source>
        <dbReference type="Proteomes" id="UP001498398"/>
    </source>
</evidence>
<gene>
    <name evidence="2" type="ORF">VKT23_011427</name>
</gene>
<protein>
    <submittedName>
        <fullName evidence="2">Uncharacterized protein</fullName>
    </submittedName>
</protein>
<keyword evidence="3" id="KW-1185">Reference proteome</keyword>
<organism evidence="2 3">
    <name type="scientific">Marasmiellus scandens</name>
    <dbReference type="NCBI Taxonomy" id="2682957"/>
    <lineage>
        <taxon>Eukaryota</taxon>
        <taxon>Fungi</taxon>
        <taxon>Dikarya</taxon>
        <taxon>Basidiomycota</taxon>
        <taxon>Agaricomycotina</taxon>
        <taxon>Agaricomycetes</taxon>
        <taxon>Agaricomycetidae</taxon>
        <taxon>Agaricales</taxon>
        <taxon>Marasmiineae</taxon>
        <taxon>Omphalotaceae</taxon>
        <taxon>Marasmiellus</taxon>
    </lineage>
</organism>
<reference evidence="2 3" key="1">
    <citation type="submission" date="2024-01" db="EMBL/GenBank/DDBJ databases">
        <title>A draft genome for the cacao thread blight pathogen Marasmiellus scandens.</title>
        <authorList>
            <person name="Baruah I.K."/>
            <person name="Leung J."/>
            <person name="Bukari Y."/>
            <person name="Amoako-Attah I."/>
            <person name="Meinhardt L.W."/>
            <person name="Bailey B.A."/>
            <person name="Cohen S.P."/>
        </authorList>
    </citation>
    <scope>NUCLEOTIDE SEQUENCE [LARGE SCALE GENOMIC DNA]</scope>
    <source>
        <strain evidence="2 3">GH-19</strain>
    </source>
</reference>
<sequence length="196" mass="22067">MNFALSSPYHLDLSDSDVKAIALAWPQLCSITLSPIFQPLAVRRRRSRELSLYAVFLFTRLCPNLTTVNLPLNAKVSDTPPFHNNPSSSASQSDEVAQLKYFNMGSSCRVEDGDEHVLPELLGQICAPDCSGFSNWEIIAKEESWDNDAQSKLKAKWDFIKGVFPRFSELYSRLRALENKNKSLQNHMKALGMKAN</sequence>
<name>A0ABR1J9G9_9AGAR</name>
<dbReference type="Proteomes" id="UP001498398">
    <property type="component" value="Unassembled WGS sequence"/>
</dbReference>
<feature type="coiled-coil region" evidence="1">
    <location>
        <begin position="167"/>
        <end position="194"/>
    </location>
</feature>
<evidence type="ECO:0000313" key="2">
    <source>
        <dbReference type="EMBL" id="KAK7454674.1"/>
    </source>
</evidence>
<evidence type="ECO:0000256" key="1">
    <source>
        <dbReference type="SAM" id="Coils"/>
    </source>
</evidence>
<accession>A0ABR1J9G9</accession>
<keyword evidence="1" id="KW-0175">Coiled coil</keyword>